<evidence type="ECO:0000256" key="2">
    <source>
        <dbReference type="ARBA" id="ARBA00022801"/>
    </source>
</evidence>
<accession>A0A9W6DEA2</accession>
<gene>
    <name evidence="4" type="ORF">SH1V18_06820</name>
</gene>
<dbReference type="RefSeq" id="WP_281812254.1">
    <property type="nucleotide sequence ID" value="NZ_BRLB01000001.1"/>
</dbReference>
<dbReference type="PANTHER" id="PTHR45953:SF1">
    <property type="entry name" value="IDURONATE 2-SULFATASE"/>
    <property type="match status" value="1"/>
</dbReference>
<dbReference type="GO" id="GO:0046872">
    <property type="term" value="F:metal ion binding"/>
    <property type="evidence" value="ECO:0007669"/>
    <property type="project" value="UniProtKB-KW"/>
</dbReference>
<evidence type="ECO:0000256" key="1">
    <source>
        <dbReference type="ARBA" id="ARBA00022723"/>
    </source>
</evidence>
<dbReference type="Gene3D" id="3.40.720.10">
    <property type="entry name" value="Alkaline Phosphatase, subunit A"/>
    <property type="match status" value="1"/>
</dbReference>
<organism evidence="4 5">
    <name type="scientific">Vallitalea longa</name>
    <dbReference type="NCBI Taxonomy" id="2936439"/>
    <lineage>
        <taxon>Bacteria</taxon>
        <taxon>Bacillati</taxon>
        <taxon>Bacillota</taxon>
        <taxon>Clostridia</taxon>
        <taxon>Lachnospirales</taxon>
        <taxon>Vallitaleaceae</taxon>
        <taxon>Vallitalea</taxon>
    </lineage>
</organism>
<dbReference type="EMBL" id="BRLB01000001">
    <property type="protein sequence ID" value="GKX28202.1"/>
    <property type="molecule type" value="Genomic_DNA"/>
</dbReference>
<evidence type="ECO:0000313" key="4">
    <source>
        <dbReference type="EMBL" id="GKX28202.1"/>
    </source>
</evidence>
<dbReference type="InterPro" id="IPR017850">
    <property type="entry name" value="Alkaline_phosphatase_core_sf"/>
</dbReference>
<keyword evidence="1" id="KW-0479">Metal-binding</keyword>
<dbReference type="GO" id="GO:0008484">
    <property type="term" value="F:sulfuric ester hydrolase activity"/>
    <property type="evidence" value="ECO:0007669"/>
    <property type="project" value="TreeGrafter"/>
</dbReference>
<dbReference type="AlphaFoldDB" id="A0A9W6DEA2"/>
<evidence type="ECO:0000259" key="3">
    <source>
        <dbReference type="Pfam" id="PF00884"/>
    </source>
</evidence>
<reference evidence="4" key="1">
    <citation type="submission" date="2022-06" db="EMBL/GenBank/DDBJ databases">
        <title>Vallitalea longa sp. nov., an anaerobic bacterium isolated from marine sediment.</title>
        <authorList>
            <person name="Hirano S."/>
            <person name="Terahara T."/>
            <person name="Mori K."/>
            <person name="Hamada M."/>
            <person name="Matsumoto R."/>
            <person name="Kobayashi T."/>
        </authorList>
    </citation>
    <scope>NUCLEOTIDE SEQUENCE</scope>
    <source>
        <strain evidence="4">SH18-1</strain>
    </source>
</reference>
<proteinExistence type="predicted"/>
<dbReference type="Proteomes" id="UP001144256">
    <property type="component" value="Unassembled WGS sequence"/>
</dbReference>
<keyword evidence="2" id="KW-0378">Hydrolase</keyword>
<comment type="caution">
    <text evidence="4">The sequence shown here is derived from an EMBL/GenBank/DDBJ whole genome shotgun (WGS) entry which is preliminary data.</text>
</comment>
<dbReference type="PANTHER" id="PTHR45953">
    <property type="entry name" value="IDURONATE 2-SULFATASE"/>
    <property type="match status" value="1"/>
</dbReference>
<protein>
    <recommendedName>
        <fullName evidence="3">Sulfatase N-terminal domain-containing protein</fullName>
    </recommendedName>
</protein>
<dbReference type="GO" id="GO:0005737">
    <property type="term" value="C:cytoplasm"/>
    <property type="evidence" value="ECO:0007669"/>
    <property type="project" value="TreeGrafter"/>
</dbReference>
<dbReference type="InterPro" id="IPR000917">
    <property type="entry name" value="Sulfatase_N"/>
</dbReference>
<feature type="domain" description="Sulfatase N-terminal" evidence="3">
    <location>
        <begin position="3"/>
        <end position="350"/>
    </location>
</feature>
<evidence type="ECO:0000313" key="5">
    <source>
        <dbReference type="Proteomes" id="UP001144256"/>
    </source>
</evidence>
<sequence length="519" mass="60025">MTNVFMIMCDELRADSLGFMGNKIIKTPNLDDFSKDAVVFENAYCNTPMCVPSRVSIATGRYAHSHGALDNMLSPLDDEISFYSILQKSGYRTFNYGKWHCNISPDKFGMDKSRGGGQDTQAPEKYITCFGITDRETRKKTDHKRNYGEIPLIISGTRPTHKDETMDSIVTKNYIKELDELELHKQPVFARLSIMDPHTPYIPSEPFASMYNDVDVKVPDSYNENLDDKPVLQRYFRKVRGFEYLDENDFRKSKASYYGLVSHVDERVGKVIDELKEKNLYDESLIIFIADHGSMMGEHGFIEKWGYMYEPVMRIPLMIKLPNNIYSGKRLDSFVESVDLTPTIFEILGIDIPKSVQGKSLVPYMKGICDCHKQEVYGQYYCGSLQNESALVVRDEKWKLTSYPEGNKLENMMLNDHHLRMSNMFNEDSVLGELYDMEKDPEELDNLFDDEKYSHVKEKYMNKIESWIKSLGDIVDSNTMQFNNNVNLHVIKQGENMINAQKSIKGELRWSKLKRKSNI</sequence>
<dbReference type="SUPFAM" id="SSF53649">
    <property type="entry name" value="Alkaline phosphatase-like"/>
    <property type="match status" value="1"/>
</dbReference>
<name>A0A9W6DEA2_9FIRM</name>
<keyword evidence="5" id="KW-1185">Reference proteome</keyword>
<dbReference type="Pfam" id="PF00884">
    <property type="entry name" value="Sulfatase"/>
    <property type="match status" value="1"/>
</dbReference>